<dbReference type="EMBL" id="CAFBNV010000019">
    <property type="protein sequence ID" value="CAB4962388.1"/>
    <property type="molecule type" value="Genomic_DNA"/>
</dbReference>
<evidence type="ECO:0000313" key="10">
    <source>
        <dbReference type="EMBL" id="CAB4962388.1"/>
    </source>
</evidence>
<dbReference type="PANTHER" id="PTHR43213">
    <property type="entry name" value="BIFUNCTIONAL DTTP/UTP PYROPHOSPHATASE/METHYLTRANSFERASE PROTEIN-RELATED"/>
    <property type="match status" value="1"/>
</dbReference>
<name>A0A6J7QK15_9ZZZZ</name>
<evidence type="ECO:0000313" key="9">
    <source>
        <dbReference type="EMBL" id="CAB4716572.1"/>
    </source>
</evidence>
<evidence type="ECO:0000256" key="2">
    <source>
        <dbReference type="ARBA" id="ARBA00022801"/>
    </source>
</evidence>
<sequence length="199" mass="21551">MTQIILASSSPSRLRLLESAGIRPIVKVSGVDEESEEFASLSPKELVSRLAILKAHAVKNDTSGPSLIIGCDSTFEFNGKSLGKPLTREFAILRSRELSGKIGYLHTGHCLIDTKSGKEEYRVSTAQVEFALISEQEILDYVDSGEPLNVAGGFTLDGLSAPFIKRIEGDPSGIIGLSLPLLREMVISLGYSWLDIKNT</sequence>
<dbReference type="NCBIfam" id="TIGR00172">
    <property type="entry name" value="maf"/>
    <property type="match status" value="1"/>
</dbReference>
<evidence type="ECO:0000313" key="6">
    <source>
        <dbReference type="EMBL" id="CAB4613534.1"/>
    </source>
</evidence>
<evidence type="ECO:0000313" key="7">
    <source>
        <dbReference type="EMBL" id="CAB4628298.1"/>
    </source>
</evidence>
<dbReference type="GO" id="GO:0047429">
    <property type="term" value="F:nucleoside triphosphate diphosphatase activity"/>
    <property type="evidence" value="ECO:0007669"/>
    <property type="project" value="InterPro"/>
</dbReference>
<dbReference type="InterPro" id="IPR003697">
    <property type="entry name" value="Maf-like"/>
</dbReference>
<reference evidence="11" key="1">
    <citation type="submission" date="2020-05" db="EMBL/GenBank/DDBJ databases">
        <authorList>
            <person name="Chiriac C."/>
            <person name="Salcher M."/>
            <person name="Ghai R."/>
            <person name="Kavagutti S V."/>
        </authorList>
    </citation>
    <scope>NUCLEOTIDE SEQUENCE</scope>
</reference>
<dbReference type="CDD" id="cd00555">
    <property type="entry name" value="Maf"/>
    <property type="match status" value="1"/>
</dbReference>
<dbReference type="EMBL" id="CAEZTE010000021">
    <property type="protein sequence ID" value="CAB4561270.1"/>
    <property type="molecule type" value="Genomic_DNA"/>
</dbReference>
<gene>
    <name evidence="3" type="ORF">UFOPK1508_00068</name>
    <name evidence="4" type="ORF">UFOPK1599_00575</name>
    <name evidence="5" type="ORF">UFOPK1798_00190</name>
    <name evidence="6" type="ORF">UFOPK1894_00468</name>
    <name evidence="7" type="ORF">UFOPK2139_00075</name>
    <name evidence="8" type="ORF">UFOPK2179_00152</name>
    <name evidence="9" type="ORF">UFOPK2715_00147</name>
    <name evidence="10" type="ORF">UFOPK3883_00376</name>
    <name evidence="11" type="ORF">UFOPK4125_00181</name>
    <name evidence="12" type="ORF">UFOPK4420_00323</name>
</gene>
<dbReference type="SUPFAM" id="SSF52972">
    <property type="entry name" value="ITPase-like"/>
    <property type="match status" value="1"/>
</dbReference>
<evidence type="ECO:0000313" key="8">
    <source>
        <dbReference type="EMBL" id="CAB4641391.1"/>
    </source>
</evidence>
<evidence type="ECO:0000313" key="3">
    <source>
        <dbReference type="EMBL" id="CAB4546191.1"/>
    </source>
</evidence>
<dbReference type="EMBL" id="CAEZYN010000006">
    <property type="protein sequence ID" value="CAB4716572.1"/>
    <property type="molecule type" value="Genomic_DNA"/>
</dbReference>
<evidence type="ECO:0000256" key="1">
    <source>
        <dbReference type="ARBA" id="ARBA00001968"/>
    </source>
</evidence>
<organism evidence="11">
    <name type="scientific">freshwater metagenome</name>
    <dbReference type="NCBI Taxonomy" id="449393"/>
    <lineage>
        <taxon>unclassified sequences</taxon>
        <taxon>metagenomes</taxon>
        <taxon>ecological metagenomes</taxon>
    </lineage>
</organism>
<dbReference type="PANTHER" id="PTHR43213:SF5">
    <property type="entry name" value="BIFUNCTIONAL DTTP_UTP PYROPHOSPHATASE_METHYLTRANSFERASE PROTEIN-RELATED"/>
    <property type="match status" value="1"/>
</dbReference>
<dbReference type="EMBL" id="CAFBPR010000017">
    <property type="protein sequence ID" value="CAB5016023.1"/>
    <property type="molecule type" value="Genomic_DNA"/>
</dbReference>
<accession>A0A6J7QK15</accession>
<dbReference type="EMBL" id="CAEZWC010000005">
    <property type="protein sequence ID" value="CAB4641391.1"/>
    <property type="molecule type" value="Genomic_DNA"/>
</dbReference>
<protein>
    <submittedName>
        <fullName evidence="11">Unannotated protein</fullName>
    </submittedName>
</protein>
<dbReference type="EMBL" id="CAEZSW010000003">
    <property type="protein sequence ID" value="CAB4546191.1"/>
    <property type="molecule type" value="Genomic_DNA"/>
</dbReference>
<dbReference type="Gene3D" id="3.90.950.10">
    <property type="match status" value="1"/>
</dbReference>
<comment type="cofactor">
    <cofactor evidence="1">
        <name>a divalent metal cation</name>
        <dbReference type="ChEBI" id="CHEBI:60240"/>
    </cofactor>
</comment>
<evidence type="ECO:0000313" key="4">
    <source>
        <dbReference type="EMBL" id="CAB4561270.1"/>
    </source>
</evidence>
<dbReference type="AlphaFoldDB" id="A0A6J7QK15"/>
<dbReference type="HAMAP" id="MF_00528">
    <property type="entry name" value="Maf"/>
    <property type="match status" value="1"/>
</dbReference>
<evidence type="ECO:0000313" key="5">
    <source>
        <dbReference type="EMBL" id="CAB4587091.1"/>
    </source>
</evidence>
<dbReference type="EMBL" id="CAEZVR010000006">
    <property type="protein sequence ID" value="CAB4628298.1"/>
    <property type="molecule type" value="Genomic_DNA"/>
</dbReference>
<keyword evidence="2" id="KW-0378">Hydrolase</keyword>
<dbReference type="InterPro" id="IPR029001">
    <property type="entry name" value="ITPase-like_fam"/>
</dbReference>
<proteinExistence type="inferred from homology"/>
<dbReference type="Pfam" id="PF02545">
    <property type="entry name" value="Maf"/>
    <property type="match status" value="1"/>
</dbReference>
<dbReference type="PIRSF" id="PIRSF006305">
    <property type="entry name" value="Maf"/>
    <property type="match status" value="1"/>
</dbReference>
<dbReference type="EMBL" id="CAEZVA010000024">
    <property type="protein sequence ID" value="CAB4613534.1"/>
    <property type="molecule type" value="Genomic_DNA"/>
</dbReference>
<evidence type="ECO:0000313" key="11">
    <source>
        <dbReference type="EMBL" id="CAB5016023.1"/>
    </source>
</evidence>
<dbReference type="EMBL" id="CAFBRU010000022">
    <property type="protein sequence ID" value="CAB5107719.1"/>
    <property type="molecule type" value="Genomic_DNA"/>
</dbReference>
<evidence type="ECO:0000313" key="12">
    <source>
        <dbReference type="EMBL" id="CAB5107719.1"/>
    </source>
</evidence>
<dbReference type="EMBL" id="CAEZUH010000008">
    <property type="protein sequence ID" value="CAB4587091.1"/>
    <property type="molecule type" value="Genomic_DNA"/>
</dbReference>